<evidence type="ECO:0000313" key="2">
    <source>
        <dbReference type="Proteomes" id="UP001642360"/>
    </source>
</evidence>
<proteinExistence type="predicted"/>
<keyword evidence="2" id="KW-1185">Reference proteome</keyword>
<protein>
    <recommendedName>
        <fullName evidence="3">LisH domain-containing protein</fullName>
    </recommendedName>
</protein>
<evidence type="ECO:0000313" key="1">
    <source>
        <dbReference type="EMBL" id="CAK9136611.1"/>
    </source>
</evidence>
<reference evidence="1 2" key="1">
    <citation type="submission" date="2024-02" db="EMBL/GenBank/DDBJ databases">
        <authorList>
            <person name="Vignale AGUSTIN F."/>
            <person name="Sosa J E."/>
            <person name="Modenutti C."/>
        </authorList>
    </citation>
    <scope>NUCLEOTIDE SEQUENCE [LARGE SCALE GENOMIC DNA]</scope>
</reference>
<accession>A0ABC8QV37</accession>
<dbReference type="AlphaFoldDB" id="A0ABC8QV37"/>
<dbReference type="EMBL" id="CAUOFW020000766">
    <property type="protein sequence ID" value="CAK9136611.1"/>
    <property type="molecule type" value="Genomic_DNA"/>
</dbReference>
<gene>
    <name evidence="1" type="ORF">ILEXP_LOCUS3604</name>
</gene>
<name>A0ABC8QV37_9AQUA</name>
<evidence type="ECO:0008006" key="3">
    <source>
        <dbReference type="Google" id="ProtNLM"/>
    </source>
</evidence>
<sequence length="286" mass="32252">MTVMNTHVAEYLEKLGLSEAANEFSKRAAKDPLPEVELTQVLPQFYAASRILEATEMGQQANPEGPITAAERSRIWSKLHSAHDTFIEKQATEKVERNFSLEIRKATSKNRTSNGATSASIDRNEEAMIMLNGLVAEYIKKLGLVEATEEFLKRALKKPQADLELTRVWPEFFACLLFLEKAESGKKAHPVPLEELVQIMTLLRLRATSTVSNETESQNQTFLGDNTVPLPLIDNCEYERCLLDWFHTVVLESVTVPFWSTYSTDALCSFLDTLLFCSVMDFPIPN</sequence>
<comment type="caution">
    <text evidence="1">The sequence shown here is derived from an EMBL/GenBank/DDBJ whole genome shotgun (WGS) entry which is preliminary data.</text>
</comment>
<organism evidence="1 2">
    <name type="scientific">Ilex paraguariensis</name>
    <name type="common">yerba mate</name>
    <dbReference type="NCBI Taxonomy" id="185542"/>
    <lineage>
        <taxon>Eukaryota</taxon>
        <taxon>Viridiplantae</taxon>
        <taxon>Streptophyta</taxon>
        <taxon>Embryophyta</taxon>
        <taxon>Tracheophyta</taxon>
        <taxon>Spermatophyta</taxon>
        <taxon>Magnoliopsida</taxon>
        <taxon>eudicotyledons</taxon>
        <taxon>Gunneridae</taxon>
        <taxon>Pentapetalae</taxon>
        <taxon>asterids</taxon>
        <taxon>campanulids</taxon>
        <taxon>Aquifoliales</taxon>
        <taxon>Aquifoliaceae</taxon>
        <taxon>Ilex</taxon>
    </lineage>
</organism>
<dbReference type="Proteomes" id="UP001642360">
    <property type="component" value="Unassembled WGS sequence"/>
</dbReference>